<evidence type="ECO:0000256" key="1">
    <source>
        <dbReference type="ARBA" id="ARBA00022729"/>
    </source>
</evidence>
<gene>
    <name evidence="4" type="ORF">MNB_SV-6-1135</name>
</gene>
<dbReference type="GO" id="GO:0004222">
    <property type="term" value="F:metalloendopeptidase activity"/>
    <property type="evidence" value="ECO:0007669"/>
    <property type="project" value="TreeGrafter"/>
</dbReference>
<dbReference type="PANTHER" id="PTHR21666">
    <property type="entry name" value="PEPTIDASE-RELATED"/>
    <property type="match status" value="1"/>
</dbReference>
<dbReference type="InterPro" id="IPR050570">
    <property type="entry name" value="Cell_wall_metabolism_enzyme"/>
</dbReference>
<feature type="transmembrane region" description="Helical" evidence="2">
    <location>
        <begin position="15"/>
        <end position="36"/>
    </location>
</feature>
<dbReference type="AlphaFoldDB" id="A0A1W1BCP4"/>
<dbReference type="Gene3D" id="2.70.70.10">
    <property type="entry name" value="Glucose Permease (Domain IIA)"/>
    <property type="match status" value="1"/>
</dbReference>
<reference evidence="4" key="1">
    <citation type="submission" date="2016-10" db="EMBL/GenBank/DDBJ databases">
        <authorList>
            <person name="de Groot N.N."/>
        </authorList>
    </citation>
    <scope>NUCLEOTIDE SEQUENCE</scope>
</reference>
<accession>A0A1W1BCP4</accession>
<evidence type="ECO:0000313" key="4">
    <source>
        <dbReference type="EMBL" id="SFV51277.1"/>
    </source>
</evidence>
<keyword evidence="2" id="KW-0472">Membrane</keyword>
<name>A0A1W1BCP4_9ZZZZ</name>
<keyword evidence="2" id="KW-0812">Transmembrane</keyword>
<evidence type="ECO:0000259" key="3">
    <source>
        <dbReference type="Pfam" id="PF01551"/>
    </source>
</evidence>
<proteinExistence type="predicted"/>
<keyword evidence="1" id="KW-0732">Signal</keyword>
<protein>
    <submittedName>
        <fullName evidence="4">Peptidase, M23/M37 family</fullName>
    </submittedName>
</protein>
<dbReference type="EMBL" id="FPHC01000020">
    <property type="protein sequence ID" value="SFV51277.1"/>
    <property type="molecule type" value="Genomic_DNA"/>
</dbReference>
<dbReference type="InterPro" id="IPR016047">
    <property type="entry name" value="M23ase_b-sheet_dom"/>
</dbReference>
<dbReference type="Pfam" id="PF01551">
    <property type="entry name" value="Peptidase_M23"/>
    <property type="match status" value="1"/>
</dbReference>
<dbReference type="InterPro" id="IPR011055">
    <property type="entry name" value="Dup_hybrid_motif"/>
</dbReference>
<dbReference type="PANTHER" id="PTHR21666:SF289">
    <property type="entry name" value="L-ALA--D-GLU ENDOPEPTIDASE"/>
    <property type="match status" value="1"/>
</dbReference>
<organism evidence="4">
    <name type="scientific">hydrothermal vent metagenome</name>
    <dbReference type="NCBI Taxonomy" id="652676"/>
    <lineage>
        <taxon>unclassified sequences</taxon>
        <taxon>metagenomes</taxon>
        <taxon>ecological metagenomes</taxon>
    </lineage>
</organism>
<feature type="domain" description="M23ase beta-sheet core" evidence="3">
    <location>
        <begin position="344"/>
        <end position="438"/>
    </location>
</feature>
<sequence length="479" mass="54364">MEKIVRRRGRKRSSIGWIVLLLFIFGIVGAGTIYLYTADEFEQVPPKIEMPKYSYWNTKDPLKVVLSDNVGIKHYQITLSDGVKEVVVARADNLTDTKRKTILVKYPKAGLDRKAKVLYLNVAVGDSSKWNYLSGNEVTQKIPLKIDYRRPNVNIVSNSYSVTQGGSALVIFQASDDDKLSELYVEAANHKFKVQPYKKSGYFVSLIAWPFREDSFQAKVVAQDRAGNKRAAVIPFYVKKRKYRTSTIRASDKFIDGKITDLAEQDSKYMKADRLERLKAVNETMRIDNENLIHKYTSNLSNEMLDSWKIKKFYPLKNGKKVANFGDHRYYYYKKKSNIISESYHLGYDMASTKMAPIVSSNSGKIVFSDYNGIYGNMPIIDHGLGLYTLYGHCSTVDVKEGDEIKAGETIAKTGMTGLALGDHLHFGILVQGIEVRPVEWLDSKWIRDNINKIFNDADEIIVGTSKKTNAIKVSDSKK</sequence>
<keyword evidence="2" id="KW-1133">Transmembrane helix</keyword>
<dbReference type="SUPFAM" id="SSF51261">
    <property type="entry name" value="Duplicated hybrid motif"/>
    <property type="match status" value="1"/>
</dbReference>
<dbReference type="CDD" id="cd12797">
    <property type="entry name" value="M23_peptidase"/>
    <property type="match status" value="1"/>
</dbReference>
<evidence type="ECO:0000256" key="2">
    <source>
        <dbReference type="SAM" id="Phobius"/>
    </source>
</evidence>